<evidence type="ECO:0000256" key="6">
    <source>
        <dbReference type="SAM" id="Phobius"/>
    </source>
</evidence>
<comment type="subcellular location">
    <subcellularLocation>
        <location evidence="1">Membrane</location>
        <topology evidence="1">Multi-pass membrane protein</topology>
    </subcellularLocation>
</comment>
<dbReference type="Proteomes" id="UP000278843">
    <property type="component" value="Unassembled WGS sequence"/>
</dbReference>
<dbReference type="Proteomes" id="UP000272213">
    <property type="component" value="Unassembled WGS sequence"/>
</dbReference>
<evidence type="ECO:0000256" key="4">
    <source>
        <dbReference type="ARBA" id="ARBA00022989"/>
    </source>
</evidence>
<reference evidence="8" key="3">
    <citation type="submission" date="2022-02" db="EMBL/GenBank/DDBJ databases">
        <authorList>
            <person name="Christensen J.J.E."/>
            <person name="Jensen C.S."/>
            <person name="Nielsen X.C."/>
            <person name="Dargis R."/>
        </authorList>
    </citation>
    <scope>NUCLEOTIDE SEQUENCE</scope>
    <source>
        <strain evidence="8">K13014465</strain>
    </source>
</reference>
<dbReference type="Pfam" id="PF02683">
    <property type="entry name" value="DsbD_TM"/>
    <property type="match status" value="1"/>
</dbReference>
<feature type="transmembrane region" description="Helical" evidence="6">
    <location>
        <begin position="90"/>
        <end position="109"/>
    </location>
</feature>
<keyword evidence="5 6" id="KW-0472">Membrane</keyword>
<feature type="domain" description="Cytochrome C biogenesis protein transmembrane" evidence="7">
    <location>
        <begin position="7"/>
        <end position="223"/>
    </location>
</feature>
<dbReference type="GO" id="GO:0017004">
    <property type="term" value="P:cytochrome complex assembly"/>
    <property type="evidence" value="ECO:0007669"/>
    <property type="project" value="InterPro"/>
</dbReference>
<dbReference type="InterPro" id="IPR003834">
    <property type="entry name" value="Cyt_c_assmbl_TM_dom"/>
</dbReference>
<feature type="transmembrane region" description="Helical" evidence="6">
    <location>
        <begin position="210"/>
        <end position="234"/>
    </location>
</feature>
<keyword evidence="4 6" id="KW-1133">Transmembrane helix</keyword>
<feature type="transmembrane region" description="Helical" evidence="6">
    <location>
        <begin position="129"/>
        <end position="159"/>
    </location>
</feature>
<feature type="transmembrane region" description="Helical" evidence="6">
    <location>
        <begin position="165"/>
        <end position="189"/>
    </location>
</feature>
<dbReference type="RefSeq" id="WP_045496866.1">
    <property type="nucleotide sequence ID" value="NZ_JAKREO010000004.1"/>
</dbReference>
<dbReference type="Proteomes" id="UP001208029">
    <property type="component" value="Unassembled WGS sequence"/>
</dbReference>
<evidence type="ECO:0000313" key="12">
    <source>
        <dbReference type="Proteomes" id="UP000278843"/>
    </source>
</evidence>
<reference evidence="8" key="2">
    <citation type="journal article" date="2022" name="Med Res Arch">
        <title>Genomic identification of streptococcal strains and relation to clinical characteristics. A substudy to The Partial Oral Treatment of Endocarditis (POET) Trial.</title>
        <authorList>
            <person name="Christensen J."/>
            <person name="Jensen C."/>
            <person name="Dargis R."/>
            <person name="Nielsen X."/>
            <person name="Pries- Heje M."/>
            <person name="Wiingaard C."/>
            <person name="Ihlemann N."/>
            <person name="Gill S."/>
            <person name="Bruun N."/>
            <person name="Elming H."/>
            <person name="Povlsen J."/>
            <person name="Madsen T."/>
            <person name="Jensen K."/>
            <person name="Fuursted K."/>
            <person name="Ostergaard L."/>
            <person name="Christiansen U."/>
            <person name="Rosenvinge F."/>
            <person name="Helweg-Larsen J."/>
            <person name="Fosbol E."/>
            <person name="Kober L."/>
            <person name="Torp-Pedersen C."/>
            <person name="Tonder N."/>
            <person name="Moser C."/>
            <person name="Iversen K."/>
            <person name="Bundgaard H."/>
        </authorList>
    </citation>
    <scope>NUCLEOTIDE SEQUENCE</scope>
    <source>
        <strain evidence="8">K13014465</strain>
    </source>
</reference>
<evidence type="ECO:0000313" key="9">
    <source>
        <dbReference type="EMBL" id="RSJ77770.1"/>
    </source>
</evidence>
<evidence type="ECO:0000256" key="2">
    <source>
        <dbReference type="ARBA" id="ARBA00006143"/>
    </source>
</evidence>
<reference evidence="11 12" key="1">
    <citation type="submission" date="2018-11" db="EMBL/GenBank/DDBJ databases">
        <title>Species Designations Belie Phenotypic and Genotypic Heterogeneity in Oral Streptococci.</title>
        <authorList>
            <person name="Velsko I."/>
        </authorList>
    </citation>
    <scope>NUCLEOTIDE SEQUENCE [LARGE SCALE GENOMIC DNA]</scope>
    <source>
        <strain evidence="9 11">BCA6</strain>
        <strain evidence="10 12">BCC13</strain>
    </source>
</reference>
<sequence length="235" mass="25861">MESGLFFVSVFLAGILSFFSPCIFPLLPVYIGILLDEEEPREVKFLGRKIAWTGLIKTLCFIAGISLVFFLLGFGAGFLGRVIYDEKFRYLMGIIIILLGIHQMELINIRQLQFQKNVEFKKNSRRNDFLSAFLLGISFSFGWTPCIGPVLSSVLALAASGGNGAIQGALLTLVYTLGMALPFLILALASSFVMRYFSKIKPYMGLMKKIGGALIIFMGILLMLGQLNALSGIFG</sequence>
<evidence type="ECO:0000256" key="3">
    <source>
        <dbReference type="ARBA" id="ARBA00022692"/>
    </source>
</evidence>
<accession>A0A0F2CVW7</accession>
<dbReference type="EMBL" id="JAKUYZ010000014">
    <property type="protein sequence ID" value="MCY7222312.1"/>
    <property type="molecule type" value="Genomic_DNA"/>
</dbReference>
<comment type="caution">
    <text evidence="9">The sequence shown here is derived from an EMBL/GenBank/DDBJ whole genome shotgun (WGS) entry which is preliminary data.</text>
</comment>
<dbReference type="AlphaFoldDB" id="A0A0F2CVW7"/>
<dbReference type="EMBL" id="RJPU01000006">
    <property type="protein sequence ID" value="RSJ94527.1"/>
    <property type="molecule type" value="Genomic_DNA"/>
</dbReference>
<feature type="transmembrane region" description="Helical" evidence="6">
    <location>
        <begin position="55"/>
        <end position="84"/>
    </location>
</feature>
<keyword evidence="3 6" id="KW-0812">Transmembrane</keyword>
<dbReference type="PANTHER" id="PTHR31272">
    <property type="entry name" value="CYTOCHROME C-TYPE BIOGENESIS PROTEIN HI_1454-RELATED"/>
    <property type="match status" value="1"/>
</dbReference>
<dbReference type="PANTHER" id="PTHR31272:SF4">
    <property type="entry name" value="CYTOCHROME C-TYPE BIOGENESIS PROTEIN HI_1454-RELATED"/>
    <property type="match status" value="1"/>
</dbReference>
<dbReference type="InterPro" id="IPR051790">
    <property type="entry name" value="Cytochrome_c-biogenesis_DsbD"/>
</dbReference>
<evidence type="ECO:0000313" key="8">
    <source>
        <dbReference type="EMBL" id="MCY7222312.1"/>
    </source>
</evidence>
<dbReference type="EMBL" id="RJPM01000001">
    <property type="protein sequence ID" value="RSJ77770.1"/>
    <property type="molecule type" value="Genomic_DNA"/>
</dbReference>
<evidence type="ECO:0000256" key="1">
    <source>
        <dbReference type="ARBA" id="ARBA00004141"/>
    </source>
</evidence>
<evidence type="ECO:0000259" key="7">
    <source>
        <dbReference type="Pfam" id="PF02683"/>
    </source>
</evidence>
<dbReference type="GO" id="GO:0016020">
    <property type="term" value="C:membrane"/>
    <property type="evidence" value="ECO:0007669"/>
    <property type="project" value="UniProtKB-SubCell"/>
</dbReference>
<protein>
    <submittedName>
        <fullName evidence="8">Thiol-disulfide oxidoreductase-associated membrane protein CcdA2</fullName>
    </submittedName>
    <submittedName>
        <fullName evidence="9">Thiol:disulfide interchange protein</fullName>
    </submittedName>
</protein>
<dbReference type="OrthoDB" id="9803065at2"/>
<evidence type="ECO:0000313" key="10">
    <source>
        <dbReference type="EMBL" id="RSJ94527.1"/>
    </source>
</evidence>
<name>A0A0F2CVW7_STRCR</name>
<evidence type="ECO:0000313" key="11">
    <source>
        <dbReference type="Proteomes" id="UP000272213"/>
    </source>
</evidence>
<comment type="similarity">
    <text evidence="2">Belongs to the DsbD family.</text>
</comment>
<gene>
    <name evidence="8" type="primary">ccdA2</name>
    <name evidence="10" type="ORF">D8790_07635</name>
    <name evidence="9" type="ORF">D8798_01170</name>
    <name evidence="8" type="ORF">MK546_09490</name>
</gene>
<proteinExistence type="inferred from homology"/>
<feature type="transmembrane region" description="Helical" evidence="6">
    <location>
        <begin position="6"/>
        <end position="35"/>
    </location>
</feature>
<evidence type="ECO:0000256" key="5">
    <source>
        <dbReference type="ARBA" id="ARBA00023136"/>
    </source>
</evidence>
<organism evidence="9 11">
    <name type="scientific">Streptococcus cristatus</name>
    <dbReference type="NCBI Taxonomy" id="45634"/>
    <lineage>
        <taxon>Bacteria</taxon>
        <taxon>Bacillati</taxon>
        <taxon>Bacillota</taxon>
        <taxon>Bacilli</taxon>
        <taxon>Lactobacillales</taxon>
        <taxon>Streptococcaceae</taxon>
        <taxon>Streptococcus</taxon>
    </lineage>
</organism>